<accession>A0A1Y0AZK6</accession>
<dbReference type="EMBL" id="KY774314">
    <property type="protein sequence ID" value="ART30597.1"/>
    <property type="molecule type" value="Genomic_DNA"/>
</dbReference>
<keyword evidence="1" id="KW-0496">Mitochondrion</keyword>
<protein>
    <submittedName>
        <fullName evidence="1">Uncharacterized protein</fullName>
    </submittedName>
</protein>
<proteinExistence type="predicted"/>
<name>A0A1Y0AZK6_9LAMI</name>
<geneLocation type="mitochondrion" evidence="1"/>
<reference evidence="1" key="1">
    <citation type="submission" date="2017-03" db="EMBL/GenBank/DDBJ databases">
        <title>The mitochondrial genome of the carnivorous plant Utricularia reniformis (Lentibulariaceae): structure, comparative analysis and evolutionary landmarks.</title>
        <authorList>
            <person name="Silva S.R."/>
            <person name="Alvarenga D.O."/>
            <person name="Michael T.P."/>
            <person name="Miranda V.F.O."/>
            <person name="Varani A.M."/>
        </authorList>
    </citation>
    <scope>NUCLEOTIDE SEQUENCE</scope>
</reference>
<dbReference type="AlphaFoldDB" id="A0A1Y0AZK6"/>
<sequence length="80" mass="9087">MIPIPSNIILKCLVTGQMHLHLLLLLVPFRICIHTLVLVDVVSLLNRPISHWEIKQAVVNYIQPSTIKTQLNRLTGLVNE</sequence>
<evidence type="ECO:0000313" key="1">
    <source>
        <dbReference type="EMBL" id="ART30597.1"/>
    </source>
</evidence>
<organism evidence="1">
    <name type="scientific">Utricularia reniformis</name>
    <dbReference type="NCBI Taxonomy" id="192314"/>
    <lineage>
        <taxon>Eukaryota</taxon>
        <taxon>Viridiplantae</taxon>
        <taxon>Streptophyta</taxon>
        <taxon>Embryophyta</taxon>
        <taxon>Tracheophyta</taxon>
        <taxon>Spermatophyta</taxon>
        <taxon>Magnoliopsida</taxon>
        <taxon>eudicotyledons</taxon>
        <taxon>Gunneridae</taxon>
        <taxon>Pentapetalae</taxon>
        <taxon>asterids</taxon>
        <taxon>lamiids</taxon>
        <taxon>Lamiales</taxon>
        <taxon>Lentibulariaceae</taxon>
        <taxon>Utricularia</taxon>
    </lineage>
</organism>
<gene>
    <name evidence="1" type="ORF">AEK19_MT0324</name>
</gene>